<name>E6XPE4_SHEP2</name>
<dbReference type="Proteomes" id="UP000008209">
    <property type="component" value="Chromosome"/>
</dbReference>
<dbReference type="KEGG" id="shp:Sput200_0088"/>
<dbReference type="AlphaFoldDB" id="E6XPE4"/>
<dbReference type="OrthoDB" id="5359740at2"/>
<dbReference type="PATRIC" id="fig|399804.5.peg.89"/>
<dbReference type="HOGENOM" id="CLU_196839_0_0_6"/>
<accession>E6XPE4</accession>
<dbReference type="EMBL" id="CP002457">
    <property type="protein sequence ID" value="ADV52578.1"/>
    <property type="molecule type" value="Genomic_DNA"/>
</dbReference>
<gene>
    <name evidence="1" type="ordered locus">Sput200_0088</name>
</gene>
<organism evidence="1 2">
    <name type="scientific">Shewanella putrefaciens (strain 200)</name>
    <dbReference type="NCBI Taxonomy" id="399804"/>
    <lineage>
        <taxon>Bacteria</taxon>
        <taxon>Pseudomonadati</taxon>
        <taxon>Pseudomonadota</taxon>
        <taxon>Gammaproteobacteria</taxon>
        <taxon>Alteromonadales</taxon>
        <taxon>Shewanellaceae</taxon>
        <taxon>Shewanella</taxon>
    </lineage>
</organism>
<reference evidence="1 2" key="1">
    <citation type="submission" date="2011-01" db="EMBL/GenBank/DDBJ databases">
        <title>Complete sequence of Shewanella putrefaciens 200.</title>
        <authorList>
            <consortium name="US DOE Joint Genome Institute"/>
            <person name="Lucas S."/>
            <person name="Copeland A."/>
            <person name="Lapidus A."/>
            <person name="Cheng J.-F."/>
            <person name="Bruce D."/>
            <person name="Goodwin L."/>
            <person name="Pitluck S."/>
            <person name="Munk A.C."/>
            <person name="Detter J.C."/>
            <person name="Han C."/>
            <person name="Tapia R."/>
            <person name="Land M."/>
            <person name="Hauser L."/>
            <person name="Chang Y.-J."/>
            <person name="Jeffries C."/>
            <person name="Kyrpides N."/>
            <person name="Ivanova N."/>
            <person name="Mikhailova N."/>
            <person name="Kolker E."/>
            <person name="Lawrence C."/>
            <person name="McCue L.A."/>
            <person name="DiChristina T."/>
            <person name="Nealson K."/>
            <person name="Fredrickson J.K."/>
            <person name="Woyke T."/>
        </authorList>
    </citation>
    <scope>NUCLEOTIDE SEQUENCE [LARGE SCALE GENOMIC DNA]</scope>
    <source>
        <strain evidence="1 2">200</strain>
    </source>
</reference>
<sequence length="79" mass="9489">MDSLLAKQQFELMSDRWIFRAGLNQYPQSRRVANQCTAFVPDDEDEQIDDEPRSCYNCQYRRWMMNSFECLALEQDDKP</sequence>
<evidence type="ECO:0000313" key="2">
    <source>
        <dbReference type="Proteomes" id="UP000008209"/>
    </source>
</evidence>
<protein>
    <submittedName>
        <fullName evidence="1">Uncharacterized protein</fullName>
    </submittedName>
</protein>
<proteinExistence type="predicted"/>
<evidence type="ECO:0000313" key="1">
    <source>
        <dbReference type="EMBL" id="ADV52578.1"/>
    </source>
</evidence>